<dbReference type="Gene3D" id="3.40.50.300">
    <property type="entry name" value="P-loop containing nucleotide triphosphate hydrolases"/>
    <property type="match status" value="1"/>
</dbReference>
<dbReference type="Pfam" id="PF23286">
    <property type="entry name" value="LRR_13"/>
    <property type="match status" value="1"/>
</dbReference>
<keyword evidence="6" id="KW-0520">NAD</keyword>
<dbReference type="SUPFAM" id="SSF52058">
    <property type="entry name" value="L domain-like"/>
    <property type="match status" value="2"/>
</dbReference>
<dbReference type="Pfam" id="PF01582">
    <property type="entry name" value="TIR"/>
    <property type="match status" value="1"/>
</dbReference>
<evidence type="ECO:0000256" key="2">
    <source>
        <dbReference type="ARBA" id="ARBA00022614"/>
    </source>
</evidence>
<dbReference type="SMR" id="A0A1U8I2G2"/>
<evidence type="ECO:0000259" key="8">
    <source>
        <dbReference type="PROSITE" id="PS50104"/>
    </source>
</evidence>
<dbReference type="InterPro" id="IPR058546">
    <property type="entry name" value="RPS4B/Roq1-like_LRR"/>
</dbReference>
<accession>A0A1U8I2G2</accession>
<dbReference type="GO" id="GO:0061809">
    <property type="term" value="F:NAD+ nucleosidase activity, cyclic ADP-ribose generating"/>
    <property type="evidence" value="ECO:0007669"/>
    <property type="project" value="UniProtKB-EC"/>
</dbReference>
<keyword evidence="9" id="KW-1185">Reference proteome</keyword>
<dbReference type="PANTHER" id="PTHR11017">
    <property type="entry name" value="LEUCINE-RICH REPEAT-CONTAINING PROTEIN"/>
    <property type="match status" value="1"/>
</dbReference>
<dbReference type="PANTHER" id="PTHR11017:SF479">
    <property type="entry name" value="DISEASE RESISTANCE PROTEIN (TIR-NBS-LRR CLASS) FAMILY"/>
    <property type="match status" value="1"/>
</dbReference>
<dbReference type="InterPro" id="IPR044974">
    <property type="entry name" value="Disease_R_plants"/>
</dbReference>
<dbReference type="InterPro" id="IPR042197">
    <property type="entry name" value="Apaf_helical"/>
</dbReference>
<dbReference type="GO" id="GO:0051707">
    <property type="term" value="P:response to other organism"/>
    <property type="evidence" value="ECO:0007669"/>
    <property type="project" value="UniProtKB-ARBA"/>
</dbReference>
<evidence type="ECO:0000313" key="9">
    <source>
        <dbReference type="Proteomes" id="UP000818029"/>
    </source>
</evidence>
<sequence>MASSSRHRKHDVFLSFSGDDTRNNFTSYLYRALKRKGIGAYMDENLLKTGQNLSSSLLRAIEESSISVIIFSKKYASSSWCLQELFKIMELKRLSKLEVVPIFYHVNPSDVRKCTGSFEEAFANHQQNWAHKLQGWKDAFSEAGYIKGWHIVGDKSDRSEPEYMMKIVEDIMKKLDLMSPNDIKGLVGIDHHKQQIKELLCINVKDIPMIGIGIWGMGGIGKTTLAQAVFDEVCGEFDSCCFLANVTEESERLDGITSLRDKLLSVILEEEILGTGTPRIGSKFLNDRLHRKRVLVVLDDVSDLDQLEILIGGLRHLGFGSRVIITSRDQQVLKNGSVDKIYKVEGLNYLNSLHLFSLYAFKKSYPLDDFVDLSNRFLEYAKGVPIALKVLGSTLYKKTEEQWESALDKLKEHPNPKIHNLLKMSFDGLDDLERSIFLDIACFFKGEKAEFVAKILNSCYKGAHFGISNLFDKCLINITELDSTLWMHDLLQEMGWNIVRQESKDPGERSRLWIPKDVARVLKHDAGTKFIEGIFLDMHGIDGIQLHQDVFHKMHNLRYIKFYYSQLSGKEGNSLLSQQDLKSLPGELSYFHWEYCPLKSLPPNFTLEKLVELRLPDSSFEQLWDKEQNVVNLRVIDLRNCKNLTRIPDLSRALNIEELEVSGCINLTDLPRMIHLKFLEKLCLKDCPVTKFPEIPQTLKTLNLSGTRIEEVPSSIQCLNRLASLHVSCTRIHNLPDSVVKMDSLKIICLSHCPNIIHFPNVSENIEDLNLAYTQIEEVPLSIGCLSKLSLLDMSGTRIGNLPSTIGNLDSLKAIHLCHCLNITQFPNVSKTIEILLLDNTPIEEIPLSIALLRGLSKLSMSDCTRIKSLPSSIFQLKFLRQLCLQGCSNLEIFPEILETMQCLSQLAFFKRLSIKASPILNEHITRVHHRRNLNVLSVILSSSFIKFHTLSTLDLSGSNIVKIPMSIRQLPNLISLYLKCCKSLIFLPELPPSLRNLNAHDCTSLELVLSGRQFWENSSVVHMLFSNCFNLDQDVVDNIVANAQLRSQCIVEEWVKERLLGFYEMLTDNIFDRVVACSEISERFEYQCRDSSITIKLCPDWKTDRFLCFVPSVVVNFKNNPKDIDVKIVCEIQLKTICHDCHNFISRWTLPLYYDEPIFFESNNMIIWFGKNLFRKDKHYEEALFEFYITAGEDGKCADHVKVEKCGVHVFYVDAKYSINGNVKSKKNSSSGEEEGKQALKHLESSYGISAYLPCTQDDENGCSPNMIQFKSNSPIDPNQVSLKSSFNSLDFGGSTDREDISFNNGHDKPTIRRCRSFNFNDEDEPEQKRLKHFHFF</sequence>
<protein>
    <recommendedName>
        <fullName evidence="1">ADP-ribosyl cyclase/cyclic ADP-ribose hydrolase</fullName>
        <ecNumber evidence="1">3.2.2.6</ecNumber>
    </recommendedName>
</protein>
<evidence type="ECO:0000313" key="10">
    <source>
        <dbReference type="RefSeq" id="XP_016672436.1"/>
    </source>
</evidence>
<evidence type="ECO:0000256" key="4">
    <source>
        <dbReference type="ARBA" id="ARBA00022801"/>
    </source>
</evidence>
<organism evidence="9 10">
    <name type="scientific">Gossypium hirsutum</name>
    <name type="common">Upland cotton</name>
    <name type="synonym">Gossypium mexicanum</name>
    <dbReference type="NCBI Taxonomy" id="3635"/>
    <lineage>
        <taxon>Eukaryota</taxon>
        <taxon>Viridiplantae</taxon>
        <taxon>Streptophyta</taxon>
        <taxon>Embryophyta</taxon>
        <taxon>Tracheophyta</taxon>
        <taxon>Spermatophyta</taxon>
        <taxon>Magnoliopsida</taxon>
        <taxon>eudicotyledons</taxon>
        <taxon>Gunneridae</taxon>
        <taxon>Pentapetalae</taxon>
        <taxon>rosids</taxon>
        <taxon>malvids</taxon>
        <taxon>Malvales</taxon>
        <taxon>Malvaceae</taxon>
        <taxon>Malvoideae</taxon>
        <taxon>Gossypium</taxon>
    </lineage>
</organism>
<dbReference type="InterPro" id="IPR000157">
    <property type="entry name" value="TIR_dom"/>
</dbReference>
<dbReference type="FunFam" id="3.40.50.10140:FF:000007">
    <property type="entry name" value="Disease resistance protein (TIR-NBS-LRR class)"/>
    <property type="match status" value="1"/>
</dbReference>
<dbReference type="GeneID" id="107891995"/>
<dbReference type="KEGG" id="ghi:107891995"/>
<dbReference type="InterPro" id="IPR055414">
    <property type="entry name" value="LRR_R13L4/SHOC2-like"/>
</dbReference>
<dbReference type="PaxDb" id="3635-A0A1U8I2G2"/>
<dbReference type="RefSeq" id="XP_016672436.1">
    <property type="nucleotide sequence ID" value="XM_016816947.2"/>
</dbReference>
<keyword evidence="3" id="KW-0677">Repeat</keyword>
<dbReference type="InterPro" id="IPR027417">
    <property type="entry name" value="P-loop_NTPase"/>
</dbReference>
<dbReference type="Pfam" id="PF23282">
    <property type="entry name" value="WHD_ROQ1"/>
    <property type="match status" value="1"/>
</dbReference>
<keyword evidence="4" id="KW-0378">Hydrolase</keyword>
<keyword evidence="5" id="KW-0611">Plant defense</keyword>
<dbReference type="GO" id="GO:0043531">
    <property type="term" value="F:ADP binding"/>
    <property type="evidence" value="ECO:0007669"/>
    <property type="project" value="InterPro"/>
</dbReference>
<name>A0A1U8I2G2_GOSHI</name>
<dbReference type="SMART" id="SM00255">
    <property type="entry name" value="TIR"/>
    <property type="match status" value="1"/>
</dbReference>
<dbReference type="GO" id="GO:0006952">
    <property type="term" value="P:defense response"/>
    <property type="evidence" value="ECO:0007669"/>
    <property type="project" value="UniProtKB-KW"/>
</dbReference>
<dbReference type="SUPFAM" id="SSF52540">
    <property type="entry name" value="P-loop containing nucleoside triphosphate hydrolases"/>
    <property type="match status" value="1"/>
</dbReference>
<dbReference type="InterPro" id="IPR002182">
    <property type="entry name" value="NB-ARC"/>
</dbReference>
<dbReference type="PRINTS" id="PR00364">
    <property type="entry name" value="DISEASERSIST"/>
</dbReference>
<dbReference type="Proteomes" id="UP000818029">
    <property type="component" value="Chromosome A11"/>
</dbReference>
<evidence type="ECO:0000256" key="5">
    <source>
        <dbReference type="ARBA" id="ARBA00022821"/>
    </source>
</evidence>
<evidence type="ECO:0000256" key="6">
    <source>
        <dbReference type="ARBA" id="ARBA00023027"/>
    </source>
</evidence>
<dbReference type="Pfam" id="PF23598">
    <property type="entry name" value="LRR_14"/>
    <property type="match status" value="1"/>
</dbReference>
<feature type="domain" description="TIR" evidence="8">
    <location>
        <begin position="8"/>
        <end position="175"/>
    </location>
</feature>
<dbReference type="EC" id="3.2.2.6" evidence="1"/>
<dbReference type="GO" id="GO:0007165">
    <property type="term" value="P:signal transduction"/>
    <property type="evidence" value="ECO:0007669"/>
    <property type="project" value="InterPro"/>
</dbReference>
<keyword evidence="2" id="KW-0433">Leucine-rich repeat</keyword>
<dbReference type="InterPro" id="IPR035897">
    <property type="entry name" value="Toll_tir_struct_dom_sf"/>
</dbReference>
<proteinExistence type="predicted"/>
<reference evidence="10" key="2">
    <citation type="submission" date="2025-08" db="UniProtKB">
        <authorList>
            <consortium name="RefSeq"/>
        </authorList>
    </citation>
    <scope>IDENTIFICATION</scope>
</reference>
<comment type="catalytic activity">
    <reaction evidence="7">
        <text>NAD(+) + H2O = ADP-D-ribose + nicotinamide + H(+)</text>
        <dbReference type="Rhea" id="RHEA:16301"/>
        <dbReference type="ChEBI" id="CHEBI:15377"/>
        <dbReference type="ChEBI" id="CHEBI:15378"/>
        <dbReference type="ChEBI" id="CHEBI:17154"/>
        <dbReference type="ChEBI" id="CHEBI:57540"/>
        <dbReference type="ChEBI" id="CHEBI:57967"/>
        <dbReference type="EC" id="3.2.2.6"/>
    </reaction>
    <physiologicalReaction direction="left-to-right" evidence="7">
        <dbReference type="Rhea" id="RHEA:16302"/>
    </physiologicalReaction>
</comment>
<reference evidence="9" key="1">
    <citation type="journal article" date="2020" name="Nat. Genet.">
        <title>Genomic diversifications of five Gossypium allopolyploid species and their impact on cotton improvement.</title>
        <authorList>
            <person name="Chen Z.J."/>
            <person name="Sreedasyam A."/>
            <person name="Ando A."/>
            <person name="Song Q."/>
            <person name="De Santiago L.M."/>
            <person name="Hulse-Kemp A.M."/>
            <person name="Ding M."/>
            <person name="Ye W."/>
            <person name="Kirkbride R.C."/>
            <person name="Jenkins J."/>
            <person name="Plott C."/>
            <person name="Lovell J."/>
            <person name="Lin Y.M."/>
            <person name="Vaughn R."/>
            <person name="Liu B."/>
            <person name="Simpson S."/>
            <person name="Scheffler B.E."/>
            <person name="Wen L."/>
            <person name="Saski C.A."/>
            <person name="Grover C.E."/>
            <person name="Hu G."/>
            <person name="Conover J.L."/>
            <person name="Carlson J.W."/>
            <person name="Shu S."/>
            <person name="Boston L.B."/>
            <person name="Williams M."/>
            <person name="Peterson D.G."/>
            <person name="McGee K."/>
            <person name="Jones D.C."/>
            <person name="Wendel J.F."/>
            <person name="Stelly D.M."/>
            <person name="Grimwood J."/>
            <person name="Schmutz J."/>
        </authorList>
    </citation>
    <scope>NUCLEOTIDE SEQUENCE [LARGE SCALE GENOMIC DNA]</scope>
    <source>
        <strain evidence="9">cv. TM-1</strain>
    </source>
</reference>
<dbReference type="SUPFAM" id="SSF52200">
    <property type="entry name" value="Toll/Interleukin receptor TIR domain"/>
    <property type="match status" value="1"/>
</dbReference>
<dbReference type="InterPro" id="IPR032675">
    <property type="entry name" value="LRR_dom_sf"/>
</dbReference>
<dbReference type="InterPro" id="IPR058192">
    <property type="entry name" value="WHD_ROQ1-like"/>
</dbReference>
<evidence type="ECO:0000256" key="3">
    <source>
        <dbReference type="ARBA" id="ARBA00022737"/>
    </source>
</evidence>
<dbReference type="InterPro" id="IPR045344">
    <property type="entry name" value="C-JID"/>
</dbReference>
<dbReference type="Gene3D" id="3.80.10.10">
    <property type="entry name" value="Ribonuclease Inhibitor"/>
    <property type="match status" value="3"/>
</dbReference>
<evidence type="ECO:0000256" key="1">
    <source>
        <dbReference type="ARBA" id="ARBA00011982"/>
    </source>
</evidence>
<gene>
    <name evidence="10" type="primary">LOC107891995</name>
</gene>
<dbReference type="OrthoDB" id="1002095at2759"/>
<dbReference type="PROSITE" id="PS50104">
    <property type="entry name" value="TIR"/>
    <property type="match status" value="1"/>
</dbReference>
<dbReference type="Pfam" id="PF00931">
    <property type="entry name" value="NB-ARC"/>
    <property type="match status" value="1"/>
</dbReference>
<dbReference type="Gene3D" id="3.40.50.10140">
    <property type="entry name" value="Toll/interleukin-1 receptor homology (TIR) domain"/>
    <property type="match status" value="1"/>
</dbReference>
<evidence type="ECO:0000256" key="7">
    <source>
        <dbReference type="ARBA" id="ARBA00047304"/>
    </source>
</evidence>
<dbReference type="Pfam" id="PF20160">
    <property type="entry name" value="C-JID"/>
    <property type="match status" value="1"/>
</dbReference>
<dbReference type="Gene3D" id="1.10.8.430">
    <property type="entry name" value="Helical domain of apoptotic protease-activating factors"/>
    <property type="match status" value="1"/>
</dbReference>